<dbReference type="InterPro" id="IPR018079">
    <property type="entry name" value="Ribosomal_uS4_CS"/>
</dbReference>
<evidence type="ECO:0000256" key="6">
    <source>
        <dbReference type="ARBA" id="ARBA00035158"/>
    </source>
</evidence>
<dbReference type="InterPro" id="IPR002942">
    <property type="entry name" value="S4_RNA-bd"/>
</dbReference>
<dbReference type="Pfam" id="PF00163">
    <property type="entry name" value="Ribosomal_S4"/>
    <property type="match status" value="1"/>
</dbReference>
<name>A0A386AY80_9CHLO</name>
<feature type="domain" description="RNA-binding S4" evidence="10">
    <location>
        <begin position="98"/>
        <end position="163"/>
    </location>
</feature>
<comment type="subunit">
    <text evidence="7">Part of the 30S ribosomal subunit. Contacts protein S5. The interaction surface between S4 and S5 is involved in control of translational fidelity.</text>
</comment>
<proteinExistence type="inferred from homology"/>
<feature type="compositionally biased region" description="Polar residues" evidence="9">
    <location>
        <begin position="151"/>
        <end position="168"/>
    </location>
</feature>
<dbReference type="PROSITE" id="PS50889">
    <property type="entry name" value="S4"/>
    <property type="match status" value="1"/>
</dbReference>
<dbReference type="Pfam" id="PF01479">
    <property type="entry name" value="S4"/>
    <property type="match status" value="1"/>
</dbReference>
<evidence type="ECO:0000256" key="4">
    <source>
        <dbReference type="ARBA" id="ARBA00022980"/>
    </source>
</evidence>
<evidence type="ECO:0000256" key="8">
    <source>
        <dbReference type="RuleBase" id="RU003699"/>
    </source>
</evidence>
<evidence type="ECO:0000256" key="1">
    <source>
        <dbReference type="ARBA" id="ARBA00007465"/>
    </source>
</evidence>
<evidence type="ECO:0000256" key="3">
    <source>
        <dbReference type="ARBA" id="ARBA00022884"/>
    </source>
</evidence>
<comment type="function">
    <text evidence="7">With S5 and S12 plays an important role in translational accuracy.</text>
</comment>
<dbReference type="SMART" id="SM01390">
    <property type="entry name" value="Ribosomal_S4"/>
    <property type="match status" value="1"/>
</dbReference>
<evidence type="ECO:0000256" key="5">
    <source>
        <dbReference type="ARBA" id="ARBA00023274"/>
    </source>
</evidence>
<dbReference type="CDD" id="cd00165">
    <property type="entry name" value="S4"/>
    <property type="match status" value="1"/>
</dbReference>
<dbReference type="InterPro" id="IPR036986">
    <property type="entry name" value="S4_RNA-bd_sf"/>
</dbReference>
<geneLocation type="chloroplast" evidence="12"/>
<comment type="similarity">
    <text evidence="1 7 8">Belongs to the universal ribosomal protein uS4 family.</text>
</comment>
<accession>A0A386AY80</accession>
<reference evidence="12" key="1">
    <citation type="submission" date="2018-07" db="EMBL/GenBank/DDBJ databases">
        <authorList>
            <person name="Quirk P.G."/>
            <person name="Krulwich T.A."/>
        </authorList>
    </citation>
    <scope>NUCLEOTIDE SEQUENCE</scope>
</reference>
<evidence type="ECO:0000256" key="2">
    <source>
        <dbReference type="ARBA" id="ARBA00022730"/>
    </source>
</evidence>
<dbReference type="Gene3D" id="3.10.290.10">
    <property type="entry name" value="RNA-binding S4 domain"/>
    <property type="match status" value="1"/>
</dbReference>
<dbReference type="GO" id="GO:0042274">
    <property type="term" value="P:ribosomal small subunit biogenesis"/>
    <property type="evidence" value="ECO:0007669"/>
    <property type="project" value="TreeGrafter"/>
</dbReference>
<keyword evidence="3 7" id="KW-0694">RNA-binding</keyword>
<dbReference type="HAMAP" id="MF_01306_B">
    <property type="entry name" value="Ribosomal_uS4_B"/>
    <property type="match status" value="1"/>
</dbReference>
<protein>
    <recommendedName>
        <fullName evidence="6 7">Small ribosomal subunit protein uS4c</fullName>
    </recommendedName>
</protein>
<evidence type="ECO:0000313" key="12">
    <source>
        <dbReference type="EMBL" id="AYC64408.1"/>
    </source>
</evidence>
<comment type="subcellular location">
    <subcellularLocation>
        <location evidence="7">Plastid</location>
        <location evidence="7">Chloroplast</location>
    </subcellularLocation>
</comment>
<dbReference type="GO" id="GO:0019843">
    <property type="term" value="F:rRNA binding"/>
    <property type="evidence" value="ECO:0007669"/>
    <property type="project" value="UniProtKB-UniRule"/>
</dbReference>
<reference evidence="12" key="2">
    <citation type="journal article" date="2019" name="Mol. Phylogenet. Evol.">
        <title>Reassessment of the classification of bryopsidales (chlorophyta) based on chloroplast phylogenomic analyses.</title>
        <authorList>
            <person name="Cremen M.C."/>
            <person name="Leliaert F."/>
            <person name="West J."/>
            <person name="Lam D.W."/>
            <person name="Shimada S."/>
            <person name="Lopez-Bautista J.M."/>
            <person name="Verbruggen H."/>
        </authorList>
    </citation>
    <scope>NUCLEOTIDE SEQUENCE</scope>
</reference>
<keyword evidence="12" id="KW-0150">Chloroplast</keyword>
<gene>
    <name evidence="7 12" type="primary">rps4</name>
</gene>
<dbReference type="NCBIfam" id="NF003717">
    <property type="entry name" value="PRK05327.1"/>
    <property type="match status" value="1"/>
</dbReference>
<dbReference type="InterPro" id="IPR001912">
    <property type="entry name" value="Ribosomal_uS4_N"/>
</dbReference>
<dbReference type="Gene3D" id="1.10.1050.10">
    <property type="entry name" value="Ribosomal Protein S4 Delta 41, Chain A, domain 1"/>
    <property type="match status" value="1"/>
</dbReference>
<dbReference type="GO" id="GO:0009507">
    <property type="term" value="C:chloroplast"/>
    <property type="evidence" value="ECO:0007669"/>
    <property type="project" value="UniProtKB-SubCell"/>
</dbReference>
<feature type="domain" description="Small ribosomal subunit protein uS4 N-terminal" evidence="11">
    <location>
        <begin position="3"/>
        <end position="97"/>
    </location>
</feature>
<comment type="function">
    <text evidence="7">One of the primary rRNA binding proteins, it binds directly to 16S rRNA where it nucleates assembly of the body of the 30S subunit.</text>
</comment>
<organism evidence="12">
    <name type="scientific">Pseudochlorodesmis sp. HV01306b</name>
    <dbReference type="NCBI Taxonomy" id="2358489"/>
    <lineage>
        <taxon>Eukaryota</taxon>
        <taxon>Viridiplantae</taxon>
        <taxon>Chlorophyta</taxon>
        <taxon>core chlorophytes</taxon>
        <taxon>Ulvophyceae</taxon>
        <taxon>TCBD clade</taxon>
        <taxon>Bryopsidales</taxon>
        <taxon>Bryopsidineae</taxon>
        <taxon>Bryopsidaceae</taxon>
        <taxon>Pseudochlorodesmis</taxon>
    </lineage>
</organism>
<dbReference type="FunFam" id="3.10.290.10:FF:000001">
    <property type="entry name" value="30S ribosomal protein S4"/>
    <property type="match status" value="1"/>
</dbReference>
<dbReference type="SMART" id="SM00363">
    <property type="entry name" value="S4"/>
    <property type="match status" value="1"/>
</dbReference>
<dbReference type="InterPro" id="IPR022801">
    <property type="entry name" value="Ribosomal_uS4"/>
</dbReference>
<keyword evidence="5 7" id="KW-0687">Ribonucleoprotein</keyword>
<evidence type="ECO:0000256" key="9">
    <source>
        <dbReference type="SAM" id="MobiDB-lite"/>
    </source>
</evidence>
<dbReference type="GO" id="GO:0006412">
    <property type="term" value="P:translation"/>
    <property type="evidence" value="ECO:0007669"/>
    <property type="project" value="UniProtKB-UniRule"/>
</dbReference>
<dbReference type="InterPro" id="IPR005709">
    <property type="entry name" value="Ribosomal_uS4_bac-type"/>
</dbReference>
<keyword evidence="2 7" id="KW-0699">rRNA-binding</keyword>
<dbReference type="AlphaFoldDB" id="A0A386AY80"/>
<dbReference type="SUPFAM" id="SSF55174">
    <property type="entry name" value="Alpha-L RNA-binding motif"/>
    <property type="match status" value="1"/>
</dbReference>
<evidence type="ECO:0000259" key="11">
    <source>
        <dbReference type="SMART" id="SM01390"/>
    </source>
</evidence>
<dbReference type="GO" id="GO:0015935">
    <property type="term" value="C:small ribosomal subunit"/>
    <property type="evidence" value="ECO:0007669"/>
    <property type="project" value="InterPro"/>
</dbReference>
<evidence type="ECO:0000256" key="7">
    <source>
        <dbReference type="HAMAP-Rule" id="MF_01306"/>
    </source>
</evidence>
<dbReference type="PANTHER" id="PTHR11831">
    <property type="entry name" value="30S 40S RIBOSOMAL PROTEIN"/>
    <property type="match status" value="1"/>
</dbReference>
<dbReference type="EMBL" id="MH591096">
    <property type="protein sequence ID" value="AYC64408.1"/>
    <property type="molecule type" value="Genomic_DNA"/>
</dbReference>
<keyword evidence="4 7" id="KW-0689">Ribosomal protein</keyword>
<dbReference type="PANTHER" id="PTHR11831:SF4">
    <property type="entry name" value="SMALL RIBOSOMAL SUBUNIT PROTEIN US4M"/>
    <property type="match status" value="1"/>
</dbReference>
<evidence type="ECO:0000259" key="10">
    <source>
        <dbReference type="SMART" id="SM00363"/>
    </source>
</evidence>
<feature type="region of interest" description="Disordered" evidence="9">
    <location>
        <begin position="151"/>
        <end position="171"/>
    </location>
</feature>
<dbReference type="PROSITE" id="PS00632">
    <property type="entry name" value="RIBOSOMAL_S4"/>
    <property type="match status" value="1"/>
</dbReference>
<keyword evidence="12" id="KW-0934">Plastid</keyword>
<sequence>MSRYSGPRLRLFKRLGPLPAFGKNIDQKYQNSPKFNLRDSKKRKPKKKKNQAYFSRLIEKQKLRYHYGLTEKMLSKYVQKAQKYQTSRGDMLLKNLEMRLDNIVFRCGLTSTLPAARQLITHGHIFLNGKKKTRPSLACHPQDTITLNKKMQTSQGVSSKKTPPSSFVSFDAKNHRAKVHRTVQRQDVQLLVNELLVIEYYSRRNG</sequence>
<dbReference type="GO" id="GO:0003735">
    <property type="term" value="F:structural constituent of ribosome"/>
    <property type="evidence" value="ECO:0007669"/>
    <property type="project" value="InterPro"/>
</dbReference>